<accession>A0ABV5KB81</accession>
<reference evidence="12 13" key="1">
    <citation type="submission" date="2024-09" db="EMBL/GenBank/DDBJ databases">
        <authorList>
            <person name="Sun Q."/>
            <person name="Mori K."/>
        </authorList>
    </citation>
    <scope>NUCLEOTIDE SEQUENCE [LARGE SCALE GENOMIC DNA]</scope>
    <source>
        <strain evidence="12 13">JCM 9626</strain>
    </source>
</reference>
<dbReference type="EC" id="2.7.1.180" evidence="2"/>
<dbReference type="GO" id="GO:0016740">
    <property type="term" value="F:transferase activity"/>
    <property type="evidence" value="ECO:0007669"/>
    <property type="project" value="UniProtKB-KW"/>
</dbReference>
<evidence type="ECO:0000256" key="7">
    <source>
        <dbReference type="ARBA" id="ARBA00022827"/>
    </source>
</evidence>
<keyword evidence="5 12" id="KW-0808">Transferase</keyword>
<dbReference type="Pfam" id="PF02424">
    <property type="entry name" value="ApbE"/>
    <property type="match status" value="2"/>
</dbReference>
<keyword evidence="13" id="KW-1185">Reference proteome</keyword>
<dbReference type="PANTHER" id="PTHR30040:SF2">
    <property type="entry name" value="FAD:PROTEIN FMN TRANSFERASE"/>
    <property type="match status" value="1"/>
</dbReference>
<evidence type="ECO:0000256" key="2">
    <source>
        <dbReference type="ARBA" id="ARBA00011955"/>
    </source>
</evidence>
<dbReference type="RefSeq" id="WP_246083935.1">
    <property type="nucleotide sequence ID" value="NZ_JBHMDG010000015.1"/>
</dbReference>
<name>A0ABV5KB81_9ACTN</name>
<evidence type="ECO:0000256" key="9">
    <source>
        <dbReference type="ARBA" id="ARBA00031306"/>
    </source>
</evidence>
<evidence type="ECO:0000313" key="12">
    <source>
        <dbReference type="EMBL" id="MFB9313911.1"/>
    </source>
</evidence>
<evidence type="ECO:0000256" key="3">
    <source>
        <dbReference type="ARBA" id="ARBA00016337"/>
    </source>
</evidence>
<comment type="caution">
    <text evidence="12">The sequence shown here is derived from an EMBL/GenBank/DDBJ whole genome shotgun (WGS) entry which is preliminary data.</text>
</comment>
<dbReference type="Proteomes" id="UP001589750">
    <property type="component" value="Unassembled WGS sequence"/>
</dbReference>
<dbReference type="InterPro" id="IPR024932">
    <property type="entry name" value="ApbE"/>
</dbReference>
<dbReference type="Gene3D" id="3.10.520.10">
    <property type="entry name" value="ApbE-like domains"/>
    <property type="match status" value="2"/>
</dbReference>
<feature type="region of interest" description="Disordered" evidence="11">
    <location>
        <begin position="273"/>
        <end position="326"/>
    </location>
</feature>
<feature type="compositionally biased region" description="Gly residues" evidence="11">
    <location>
        <begin position="275"/>
        <end position="290"/>
    </location>
</feature>
<organism evidence="12 13">
    <name type="scientific">Nocardioides plantarum</name>
    <dbReference type="NCBI Taxonomy" id="29299"/>
    <lineage>
        <taxon>Bacteria</taxon>
        <taxon>Bacillati</taxon>
        <taxon>Actinomycetota</taxon>
        <taxon>Actinomycetes</taxon>
        <taxon>Propionibacteriales</taxon>
        <taxon>Nocardioidaceae</taxon>
        <taxon>Nocardioides</taxon>
    </lineage>
</organism>
<keyword evidence="8" id="KW-0460">Magnesium</keyword>
<evidence type="ECO:0000256" key="11">
    <source>
        <dbReference type="SAM" id="MobiDB-lite"/>
    </source>
</evidence>
<comment type="cofactor">
    <cofactor evidence="1">
        <name>Mg(2+)</name>
        <dbReference type="ChEBI" id="CHEBI:18420"/>
    </cofactor>
</comment>
<dbReference type="EMBL" id="JBHMDG010000015">
    <property type="protein sequence ID" value="MFB9313911.1"/>
    <property type="molecule type" value="Genomic_DNA"/>
</dbReference>
<evidence type="ECO:0000256" key="5">
    <source>
        <dbReference type="ARBA" id="ARBA00022679"/>
    </source>
</evidence>
<sequence>MTASRPWRAVEQVMGLPVSVALRGRHAGDARGRAAWAAVVSELREVDRVFSTYRPDSVVSRLDRGEIPLHDVPPEVHEVLALGERARRESAGAFDVRRPDATGVVRLDPSGVVKGWAVQRACAHLAALTDTDFCLGGGGDLVGRVVDPDSPAWQVGIEDPHDPTRLVARVPLRDGAVATSAETHRGAHVVDARTGLRPRGLASVTVTAPDLTTADIEATAAFAMGVDGIDWLAVRTDATDRTVLVVLADGTVLATQSARCLAASSPVVASPVGAGAAGGSGAPGETGTPGAGVTASWGVPGVTGAGSAPGVPSSVEAFMSGPVTGR</sequence>
<dbReference type="PANTHER" id="PTHR30040">
    <property type="entry name" value="THIAMINE BIOSYNTHESIS LIPOPROTEIN APBE"/>
    <property type="match status" value="1"/>
</dbReference>
<evidence type="ECO:0000256" key="6">
    <source>
        <dbReference type="ARBA" id="ARBA00022723"/>
    </source>
</evidence>
<evidence type="ECO:0000313" key="13">
    <source>
        <dbReference type="Proteomes" id="UP001589750"/>
    </source>
</evidence>
<evidence type="ECO:0000256" key="4">
    <source>
        <dbReference type="ARBA" id="ARBA00022630"/>
    </source>
</evidence>
<evidence type="ECO:0000256" key="10">
    <source>
        <dbReference type="ARBA" id="ARBA00048540"/>
    </source>
</evidence>
<evidence type="ECO:0000256" key="1">
    <source>
        <dbReference type="ARBA" id="ARBA00001946"/>
    </source>
</evidence>
<dbReference type="InterPro" id="IPR003374">
    <property type="entry name" value="ApbE-like_sf"/>
</dbReference>
<protein>
    <recommendedName>
        <fullName evidence="3">FAD:protein FMN transferase</fullName>
        <ecNumber evidence="2">2.7.1.180</ecNumber>
    </recommendedName>
    <alternativeName>
        <fullName evidence="9">Flavin transferase</fullName>
    </alternativeName>
</protein>
<keyword evidence="6" id="KW-0479">Metal-binding</keyword>
<dbReference type="SUPFAM" id="SSF143631">
    <property type="entry name" value="ApbE-like"/>
    <property type="match status" value="1"/>
</dbReference>
<gene>
    <name evidence="12" type="ORF">ACFFRI_12725</name>
</gene>
<proteinExistence type="predicted"/>
<evidence type="ECO:0000256" key="8">
    <source>
        <dbReference type="ARBA" id="ARBA00022842"/>
    </source>
</evidence>
<comment type="catalytic activity">
    <reaction evidence="10">
        <text>L-threonyl-[protein] + FAD = FMN-L-threonyl-[protein] + AMP + H(+)</text>
        <dbReference type="Rhea" id="RHEA:36847"/>
        <dbReference type="Rhea" id="RHEA-COMP:11060"/>
        <dbReference type="Rhea" id="RHEA-COMP:11061"/>
        <dbReference type="ChEBI" id="CHEBI:15378"/>
        <dbReference type="ChEBI" id="CHEBI:30013"/>
        <dbReference type="ChEBI" id="CHEBI:57692"/>
        <dbReference type="ChEBI" id="CHEBI:74257"/>
        <dbReference type="ChEBI" id="CHEBI:456215"/>
        <dbReference type="EC" id="2.7.1.180"/>
    </reaction>
</comment>
<keyword evidence="4" id="KW-0285">Flavoprotein</keyword>
<keyword evidence="7" id="KW-0274">FAD</keyword>